<comment type="caution">
    <text evidence="1">The sequence shown here is derived from an EMBL/GenBank/DDBJ whole genome shotgun (WGS) entry which is preliminary data.</text>
</comment>
<proteinExistence type="predicted"/>
<dbReference type="EMBL" id="JAOPGA020000585">
    <property type="protein sequence ID" value="KAL0479672.1"/>
    <property type="molecule type" value="Genomic_DNA"/>
</dbReference>
<evidence type="ECO:0000313" key="1">
    <source>
        <dbReference type="EMBL" id="KAL0479672.1"/>
    </source>
</evidence>
<evidence type="ECO:0000313" key="2">
    <source>
        <dbReference type="Proteomes" id="UP001431209"/>
    </source>
</evidence>
<name>A0AAW2YQR4_9EUKA</name>
<organism evidence="1 2">
    <name type="scientific">Acrasis kona</name>
    <dbReference type="NCBI Taxonomy" id="1008807"/>
    <lineage>
        <taxon>Eukaryota</taxon>
        <taxon>Discoba</taxon>
        <taxon>Heterolobosea</taxon>
        <taxon>Tetramitia</taxon>
        <taxon>Eutetramitia</taxon>
        <taxon>Acrasidae</taxon>
        <taxon>Acrasis</taxon>
    </lineage>
</organism>
<evidence type="ECO:0008006" key="3">
    <source>
        <dbReference type="Google" id="ProtNLM"/>
    </source>
</evidence>
<gene>
    <name evidence="1" type="ORF">AKO1_010961</name>
</gene>
<dbReference type="AlphaFoldDB" id="A0AAW2YQR4"/>
<accession>A0AAW2YQR4</accession>
<reference evidence="1 2" key="1">
    <citation type="submission" date="2024-03" db="EMBL/GenBank/DDBJ databases">
        <title>The Acrasis kona genome and developmental transcriptomes reveal deep origins of eukaryotic multicellular pathways.</title>
        <authorList>
            <person name="Sheikh S."/>
            <person name="Fu C.-J."/>
            <person name="Brown M.W."/>
            <person name="Baldauf S.L."/>
        </authorList>
    </citation>
    <scope>NUCLEOTIDE SEQUENCE [LARGE SCALE GENOMIC DNA]</scope>
    <source>
        <strain evidence="1 2">ATCC MYA-3509</strain>
    </source>
</reference>
<sequence>MNNVDGFVCWYDLSESIRSSSLHHLHQNRCEKGVLTLLDWLLYVEGVEGKLRNEQLDEESEETTSQRRFWTPNVEVLEERPKWLENFEKLILIPGVCVHIINEVLQMPQPEHIAPYLEQKITTLEEDNIESLSSRIDINTLKIYLKRFNEKQSLKNKLNTELNDELNNNMIQSFYSMLPNFNNALDFSKNDHTSNVVLAGRMISSCIRNLLIIHFVNISSTRDTTNDTFFSIHASTEALIEERDIIIKQVLHTIALVDVCNREMHRLHVFSESAKKSILDYKNYDLAMLHSNAQNKKIKQLEDSVKHWQKVLHSHLSTDFLKSLRWFNSRVKRYMEVNGRSVELLTREILDYVMRSYGVISSAEKSEREFFKSQQRERLAFQTTFNQPLLNNLCEFEQLYFKCHTQQNKNVHLLILYFDDCYFERALSFYDSEHPSQAVKKPVVNKTKKKKQEESKHKEKVKMEYFDKFLSFQDMMRQRQ</sequence>
<keyword evidence="2" id="KW-1185">Reference proteome</keyword>
<protein>
    <recommendedName>
        <fullName evidence="3">Exocyst complex component Sec8</fullName>
    </recommendedName>
</protein>
<dbReference type="Proteomes" id="UP001431209">
    <property type="component" value="Unassembled WGS sequence"/>
</dbReference>